<feature type="domain" description="PAS" evidence="19">
    <location>
        <begin position="358"/>
        <end position="428"/>
    </location>
</feature>
<dbReference type="NCBIfam" id="TIGR00229">
    <property type="entry name" value="sensory_box"/>
    <property type="match status" value="1"/>
</dbReference>
<evidence type="ECO:0000256" key="14">
    <source>
        <dbReference type="ARBA" id="ARBA00022989"/>
    </source>
</evidence>
<dbReference type="SMART" id="SM00091">
    <property type="entry name" value="PAS"/>
    <property type="match status" value="2"/>
</dbReference>
<evidence type="ECO:0000313" key="23">
    <source>
        <dbReference type="Proteomes" id="UP001526430"/>
    </source>
</evidence>
<dbReference type="SUPFAM" id="SSF158472">
    <property type="entry name" value="HAMP domain-like"/>
    <property type="match status" value="1"/>
</dbReference>
<dbReference type="InterPro" id="IPR036890">
    <property type="entry name" value="HATPase_C_sf"/>
</dbReference>
<comment type="caution">
    <text evidence="22">The sequence shown here is derived from an EMBL/GenBank/DDBJ whole genome shotgun (WGS) entry which is preliminary data.</text>
</comment>
<dbReference type="PANTHER" id="PTHR41523:SF8">
    <property type="entry name" value="ETHYLENE RESPONSE SENSOR PROTEIN"/>
    <property type="match status" value="1"/>
</dbReference>
<dbReference type="PROSITE" id="PS50885">
    <property type="entry name" value="HAMP"/>
    <property type="match status" value="1"/>
</dbReference>
<keyword evidence="9 18" id="KW-0812">Transmembrane</keyword>
<evidence type="ECO:0000256" key="4">
    <source>
        <dbReference type="ARBA" id="ARBA00022475"/>
    </source>
</evidence>
<proteinExistence type="predicted"/>
<feature type="domain" description="PAC" evidence="20">
    <location>
        <begin position="435"/>
        <end position="488"/>
    </location>
</feature>
<organism evidence="22 23">
    <name type="scientific">Sabulicella glaciei</name>
    <dbReference type="NCBI Taxonomy" id="2984948"/>
    <lineage>
        <taxon>Bacteria</taxon>
        <taxon>Pseudomonadati</taxon>
        <taxon>Pseudomonadota</taxon>
        <taxon>Alphaproteobacteria</taxon>
        <taxon>Acetobacterales</taxon>
        <taxon>Acetobacteraceae</taxon>
        <taxon>Sabulicella</taxon>
    </lineage>
</organism>
<dbReference type="Pfam" id="PF02743">
    <property type="entry name" value="dCache_1"/>
    <property type="match status" value="1"/>
</dbReference>
<evidence type="ECO:0000256" key="7">
    <source>
        <dbReference type="ARBA" id="ARBA00022643"/>
    </source>
</evidence>
<keyword evidence="16" id="KW-0843">Virulence</keyword>
<dbReference type="SMART" id="SM00304">
    <property type="entry name" value="HAMP"/>
    <property type="match status" value="1"/>
</dbReference>
<evidence type="ECO:0000256" key="3">
    <source>
        <dbReference type="ARBA" id="ARBA00012438"/>
    </source>
</evidence>
<keyword evidence="5" id="KW-0597">Phosphoprotein</keyword>
<dbReference type="Proteomes" id="UP001526430">
    <property type="component" value="Unassembled WGS sequence"/>
</dbReference>
<name>A0ABT3NYL3_9PROT</name>
<dbReference type="InterPro" id="IPR003660">
    <property type="entry name" value="HAMP_dom"/>
</dbReference>
<keyword evidence="23" id="KW-1185">Reference proteome</keyword>
<evidence type="ECO:0000259" key="20">
    <source>
        <dbReference type="PROSITE" id="PS50113"/>
    </source>
</evidence>
<evidence type="ECO:0000256" key="1">
    <source>
        <dbReference type="ARBA" id="ARBA00000085"/>
    </source>
</evidence>
<evidence type="ECO:0000256" key="5">
    <source>
        <dbReference type="ARBA" id="ARBA00022553"/>
    </source>
</evidence>
<keyword evidence="11" id="KW-0547">Nucleotide-binding</keyword>
<dbReference type="SUPFAM" id="SSF55785">
    <property type="entry name" value="PYP-like sensor domain (PAS domain)"/>
    <property type="match status" value="2"/>
</dbReference>
<dbReference type="InterPro" id="IPR033479">
    <property type="entry name" value="dCache_1"/>
</dbReference>
<dbReference type="SMART" id="SM00911">
    <property type="entry name" value="HWE_HK"/>
    <property type="match status" value="1"/>
</dbReference>
<evidence type="ECO:0000256" key="11">
    <source>
        <dbReference type="ARBA" id="ARBA00022741"/>
    </source>
</evidence>
<evidence type="ECO:0000256" key="2">
    <source>
        <dbReference type="ARBA" id="ARBA00004651"/>
    </source>
</evidence>
<keyword evidence="4" id="KW-1003">Cell membrane</keyword>
<dbReference type="CDD" id="cd00130">
    <property type="entry name" value="PAS"/>
    <property type="match status" value="1"/>
</dbReference>
<keyword evidence="6" id="KW-0285">Flavoprotein</keyword>
<dbReference type="PANTHER" id="PTHR41523">
    <property type="entry name" value="TWO-COMPONENT SYSTEM SENSOR PROTEIN"/>
    <property type="match status" value="1"/>
</dbReference>
<dbReference type="Pfam" id="PF00672">
    <property type="entry name" value="HAMP"/>
    <property type="match status" value="1"/>
</dbReference>
<dbReference type="CDD" id="cd12915">
    <property type="entry name" value="PDC2_DGC_like"/>
    <property type="match status" value="1"/>
</dbReference>
<protein>
    <recommendedName>
        <fullName evidence="3">histidine kinase</fullName>
        <ecNumber evidence="3">2.7.13.3</ecNumber>
    </recommendedName>
</protein>
<dbReference type="InterPro" id="IPR029151">
    <property type="entry name" value="Sensor-like_sf"/>
</dbReference>
<dbReference type="Pfam" id="PF08448">
    <property type="entry name" value="PAS_4"/>
    <property type="match status" value="2"/>
</dbReference>
<feature type="domain" description="HAMP" evidence="21">
    <location>
        <begin position="300"/>
        <end position="353"/>
    </location>
</feature>
<keyword evidence="12" id="KW-0418">Kinase</keyword>
<gene>
    <name evidence="22" type="ORF">OF850_16395</name>
</gene>
<keyword evidence="14 18" id="KW-1133">Transmembrane helix</keyword>
<evidence type="ECO:0000256" key="15">
    <source>
        <dbReference type="ARBA" id="ARBA00023012"/>
    </source>
</evidence>
<keyword evidence="13" id="KW-0067">ATP-binding</keyword>
<evidence type="ECO:0000259" key="19">
    <source>
        <dbReference type="PROSITE" id="PS50112"/>
    </source>
</evidence>
<dbReference type="InterPro" id="IPR000700">
    <property type="entry name" value="PAS-assoc_C"/>
</dbReference>
<reference evidence="22 23" key="1">
    <citation type="submission" date="2022-10" db="EMBL/GenBank/DDBJ databases">
        <title>Roseococcus glaciei nov., sp. nov., isolated from glacier.</title>
        <authorList>
            <person name="Liu Q."/>
            <person name="Xin Y.-H."/>
        </authorList>
    </citation>
    <scope>NUCLEOTIDE SEQUENCE [LARGE SCALE GENOMIC DNA]</scope>
    <source>
        <strain evidence="22 23">MDT2-1-1</strain>
    </source>
</reference>
<accession>A0ABT3NYL3</accession>
<dbReference type="CDD" id="cd06225">
    <property type="entry name" value="HAMP"/>
    <property type="match status" value="1"/>
</dbReference>
<dbReference type="Gene3D" id="3.30.565.10">
    <property type="entry name" value="Histidine kinase-like ATPase, C-terminal domain"/>
    <property type="match status" value="1"/>
</dbReference>
<evidence type="ECO:0000256" key="18">
    <source>
        <dbReference type="SAM" id="Phobius"/>
    </source>
</evidence>
<keyword evidence="7" id="KW-0288">FMN</keyword>
<keyword evidence="15" id="KW-0902">Two-component regulatory system</keyword>
<dbReference type="PROSITE" id="PS50112">
    <property type="entry name" value="PAS"/>
    <property type="match status" value="1"/>
</dbReference>
<dbReference type="EC" id="2.7.13.3" evidence="3"/>
<dbReference type="InterPro" id="IPR035965">
    <property type="entry name" value="PAS-like_dom_sf"/>
</dbReference>
<comment type="subcellular location">
    <subcellularLocation>
        <location evidence="2">Cell membrane</location>
        <topology evidence="2">Multi-pass membrane protein</topology>
    </subcellularLocation>
</comment>
<evidence type="ECO:0000256" key="8">
    <source>
        <dbReference type="ARBA" id="ARBA00022679"/>
    </source>
</evidence>
<dbReference type="Pfam" id="PF07536">
    <property type="entry name" value="HWE_HK"/>
    <property type="match status" value="1"/>
</dbReference>
<dbReference type="PROSITE" id="PS50113">
    <property type="entry name" value="PAC"/>
    <property type="match status" value="1"/>
</dbReference>
<dbReference type="Gene3D" id="3.30.450.20">
    <property type="entry name" value="PAS domain"/>
    <property type="match status" value="4"/>
</dbReference>
<evidence type="ECO:0000256" key="9">
    <source>
        <dbReference type="ARBA" id="ARBA00022692"/>
    </source>
</evidence>
<dbReference type="EMBL" id="JAPFQI010000014">
    <property type="protein sequence ID" value="MCW8087215.1"/>
    <property type="molecule type" value="Genomic_DNA"/>
</dbReference>
<dbReference type="InterPro" id="IPR000014">
    <property type="entry name" value="PAS"/>
</dbReference>
<dbReference type="Gene3D" id="6.10.340.10">
    <property type="match status" value="1"/>
</dbReference>
<evidence type="ECO:0000259" key="21">
    <source>
        <dbReference type="PROSITE" id="PS50885"/>
    </source>
</evidence>
<dbReference type="SUPFAM" id="SSF103190">
    <property type="entry name" value="Sensory domain-like"/>
    <property type="match status" value="1"/>
</dbReference>
<evidence type="ECO:0000256" key="17">
    <source>
        <dbReference type="ARBA" id="ARBA00023136"/>
    </source>
</evidence>
<evidence type="ECO:0000256" key="10">
    <source>
        <dbReference type="ARBA" id="ARBA00022737"/>
    </source>
</evidence>
<keyword evidence="8" id="KW-0808">Transferase</keyword>
<feature type="transmembrane region" description="Helical" evidence="18">
    <location>
        <begin position="280"/>
        <end position="302"/>
    </location>
</feature>
<evidence type="ECO:0000256" key="16">
    <source>
        <dbReference type="ARBA" id="ARBA00023026"/>
    </source>
</evidence>
<sequence length="809" mass="88245">MPLVLRALLLLLFALIPAALVQVWMEREARETRAEQVAEQSMRLVRLVAAQQVRTLEGAQQVLAAMAAHRAVQALRPSDECEDFLRGVLQSYTRYTIANVFDLAGNSVCSPWPEEMRNINVRDRWYFSEVLRTRSFVIGTFGTGRATSTPSIHLAAPLFNDAGEVRAVMVLGLSVDWLVRDLLSLELPEGSSSTIADREGTILARSRDPESFVGRRMAPFAMALLNKPEPGIIDAPALDGVRRVAAYLPVQAAPEGLFITMGLDASRVLRDAAARDRRSVSLILGSLLLTFLLSLAGFGAAVQRPVRRLLATARRWGRQDWDARVGPIGGGREFARLAEAFDAMAAEVQAREAARAESESRLSALLDLSPQIVFTADSRGHITWINRFWYEYTGQPQGSGLGTGWAAPIHPDDRARTGEAWTAAVARADTTGAEHLLEMRIFHAASRSYRWQVVRARPLRDMAGKAMGWIGISVDTHELREAQAEAEAAARRLRATYESAPAGLALLNRDLRFIAVNRRLAALDDREAGDYVGHTPEDLGLDLAPQIMPLLRSVVENGEAHEEVEVTLDTEQGRRVLLCGFRPVYDTSPAAAAVTAAVLDITARKRAEDVERLLSREVDHRAKNALAVVRSLARLSLAEGHGSAEAVVEALEGRISAMARVHTVLARERWTGAELGELVRGELEAYGSAAQAEGPELRLSSEAAQPLTMVLHEMATNAAKYGALSVGTGQVLVRWRREADGGVVLTWEERGGPELPGTPPVPGFGSRLIEANVNGPLEGEAEFLWEKEGLRATLRIAPEATLPRPEGEG</sequence>
<evidence type="ECO:0000256" key="6">
    <source>
        <dbReference type="ARBA" id="ARBA00022630"/>
    </source>
</evidence>
<dbReference type="InterPro" id="IPR013656">
    <property type="entry name" value="PAS_4"/>
</dbReference>
<dbReference type="InterPro" id="IPR011102">
    <property type="entry name" value="Sig_transdc_His_kinase_HWE"/>
</dbReference>
<evidence type="ECO:0000313" key="22">
    <source>
        <dbReference type="EMBL" id="MCW8087215.1"/>
    </source>
</evidence>
<keyword evidence="17 18" id="KW-0472">Membrane</keyword>
<keyword evidence="10" id="KW-0677">Repeat</keyword>
<evidence type="ECO:0000256" key="13">
    <source>
        <dbReference type="ARBA" id="ARBA00022840"/>
    </source>
</evidence>
<evidence type="ECO:0000256" key="12">
    <source>
        <dbReference type="ARBA" id="ARBA00022777"/>
    </source>
</evidence>
<comment type="catalytic activity">
    <reaction evidence="1">
        <text>ATP + protein L-histidine = ADP + protein N-phospho-L-histidine.</text>
        <dbReference type="EC" id="2.7.13.3"/>
    </reaction>
</comment>
<dbReference type="CDD" id="cd12914">
    <property type="entry name" value="PDC1_DGC_like"/>
    <property type="match status" value="1"/>
</dbReference>